<feature type="region of interest" description="Disordered" evidence="2">
    <location>
        <begin position="118"/>
        <end position="183"/>
    </location>
</feature>
<evidence type="ECO:0000256" key="1">
    <source>
        <dbReference type="SAM" id="Coils"/>
    </source>
</evidence>
<sequence length="933" mass="108664">MEDIDDALLWTEHDVNDKTDSDLWREYHVSGKEIEWQTQTSPSNYRPPSGNSADSGMGEEETQEPKSLLPANWPKIEDLGKKKSCMMSECVHPCVAKATSHLELLQTLLEDWHLREETESSFDEETVDKTTIPSRSTKRTTTSSSISDKTEMVTSSGTTTQSELKIEGTSALQVTPPSTGIEGPDIITEVTNLLARLECDRQSNELKLKQQRNIVRWLLGQIDILAEKRLETLPIAVQEEHEACTIDIAELNWHCTYRNRAKQKVHQRVEVSMNLNKEFKKDISFIEKHVPLIADKLELELEAMERIRRAQVDTNEELDKTLKRCAEVQAKSDDAHKKAEEERKHMKEDLENVNNELIAITKELAEAKMTFNQYTHNCHDYRQHLRENSQEQSILEVKEENVRTSEEMLSTKIAQLQKEIVDEQFKHKHFEDEALFQKQQLDKVVSSNKDREREILLEVSYKESQLKKLTRMQNDLILEVEDLTKKIKDCVKQKQIDEKTLLRVDQEQARVEERIIDAREDMEKVQVIHAAIKDKLQLEEENASRLEDQLRSTAEQLSKAVKEEIHSRNVLESKTAAEGVELENDKVEKQEKKSKTKKKVLQVKEAVQKIVEKVETLRKEYQKRVERVAKLESSLEELRQLLKTAEDKHKNRLDELDPSIQRLKKETLDQEKRIDHMEWKSTMIIKKFEEYDNAEKMMNKSLKRTLTSNENLEEELTELNKKIDDAKGMEELMNNDLKSILDREFEQAHEHKVKMKKRRSDLDVLFKDMELAKILNAKLASEYRTLQNKHLHSKNKLMNVYDKRTERENILKDLQQLGKLQKRMRLSLERYYKLRGRYNEDTLRDIDEKSKKNAVRVGQLQDDIGGVLLQMEAFVKGQVDGNLVRELAMKKAARMERGEESEPPGILPGLEIQSRPTTTSSSIKGYTKLVAMK</sequence>
<evidence type="ECO:0000313" key="4">
    <source>
        <dbReference type="Proteomes" id="UP000549394"/>
    </source>
</evidence>
<dbReference type="Proteomes" id="UP000549394">
    <property type="component" value="Unassembled WGS sequence"/>
</dbReference>
<dbReference type="InterPro" id="IPR038826">
    <property type="entry name" value="CCDC178"/>
</dbReference>
<dbReference type="OrthoDB" id="10010556at2759"/>
<feature type="compositionally biased region" description="Polar residues" evidence="2">
    <location>
        <begin position="914"/>
        <end position="924"/>
    </location>
</feature>
<feature type="coiled-coil region" evidence="1">
    <location>
        <begin position="702"/>
        <end position="729"/>
    </location>
</feature>
<protein>
    <submittedName>
        <fullName evidence="3">DgyrCDS10866</fullName>
    </submittedName>
</protein>
<comment type="caution">
    <text evidence="3">The sequence shown here is derived from an EMBL/GenBank/DDBJ whole genome shotgun (WGS) entry which is preliminary data.</text>
</comment>
<feature type="compositionally biased region" description="Polar residues" evidence="2">
    <location>
        <begin position="152"/>
        <end position="163"/>
    </location>
</feature>
<keyword evidence="1" id="KW-0175">Coiled coil</keyword>
<evidence type="ECO:0000313" key="3">
    <source>
        <dbReference type="EMBL" id="CAD5122441.1"/>
    </source>
</evidence>
<evidence type="ECO:0000256" key="2">
    <source>
        <dbReference type="SAM" id="MobiDB-lite"/>
    </source>
</evidence>
<reference evidence="3 4" key="1">
    <citation type="submission" date="2020-08" db="EMBL/GenBank/DDBJ databases">
        <authorList>
            <person name="Hejnol A."/>
        </authorList>
    </citation>
    <scope>NUCLEOTIDE SEQUENCE [LARGE SCALE GENOMIC DNA]</scope>
</reference>
<feature type="region of interest" description="Disordered" evidence="2">
    <location>
        <begin position="895"/>
        <end position="924"/>
    </location>
</feature>
<feature type="coiled-coil region" evidence="1">
    <location>
        <begin position="529"/>
        <end position="563"/>
    </location>
</feature>
<feature type="compositionally biased region" description="Polar residues" evidence="2">
    <location>
        <begin position="36"/>
        <end position="54"/>
    </location>
</feature>
<gene>
    <name evidence="3" type="ORF">DGYR_LOCUS10254</name>
</gene>
<dbReference type="PANTHER" id="PTHR35088">
    <property type="entry name" value="COILED-COIL DOMAIN-CONTAINING PROTEIN 178"/>
    <property type="match status" value="1"/>
</dbReference>
<dbReference type="AlphaFoldDB" id="A0A7I8W2Q3"/>
<feature type="coiled-coil region" evidence="1">
    <location>
        <begin position="600"/>
        <end position="655"/>
    </location>
</feature>
<accession>A0A7I8W2Q3</accession>
<name>A0A7I8W2Q3_9ANNE</name>
<feature type="coiled-coil region" evidence="1">
    <location>
        <begin position="294"/>
        <end position="370"/>
    </location>
</feature>
<feature type="region of interest" description="Disordered" evidence="2">
    <location>
        <begin position="34"/>
        <end position="70"/>
    </location>
</feature>
<keyword evidence="4" id="KW-1185">Reference proteome</keyword>
<dbReference type="EMBL" id="CAJFCJ010000017">
    <property type="protein sequence ID" value="CAD5122441.1"/>
    <property type="molecule type" value="Genomic_DNA"/>
</dbReference>
<dbReference type="PANTHER" id="PTHR35088:SF1">
    <property type="entry name" value="COILED-COIL DOMAIN-CONTAINING PROTEIN 178"/>
    <property type="match status" value="1"/>
</dbReference>
<proteinExistence type="predicted"/>
<feature type="compositionally biased region" description="Low complexity" evidence="2">
    <location>
        <begin position="129"/>
        <end position="147"/>
    </location>
</feature>
<organism evidence="3 4">
    <name type="scientific">Dimorphilus gyrociliatus</name>
    <dbReference type="NCBI Taxonomy" id="2664684"/>
    <lineage>
        <taxon>Eukaryota</taxon>
        <taxon>Metazoa</taxon>
        <taxon>Spiralia</taxon>
        <taxon>Lophotrochozoa</taxon>
        <taxon>Annelida</taxon>
        <taxon>Polychaeta</taxon>
        <taxon>Polychaeta incertae sedis</taxon>
        <taxon>Dinophilidae</taxon>
        <taxon>Dimorphilus</taxon>
    </lineage>
</organism>